<keyword evidence="2" id="KW-1185">Reference proteome</keyword>
<evidence type="ECO:0000313" key="2">
    <source>
        <dbReference type="Proteomes" id="UP000030121"/>
    </source>
</evidence>
<sequence length="173" mass="20314">YFVNCRNDGQAAGTLWARLANEIDKKMIIINKLTILDDKILYELDSQNKWKLDIEKIKFIGEYTTSAGRLAEDWFFVFADTIDQWWQAPSTAIDHEEFWEQLGKKLNCELAPNLFASTNWATRVLYPKTLDGQELFLLIKSEPKPKTFWQKLFKTNNDNVRLELTENVKSLFK</sequence>
<feature type="non-terminal residue" evidence="1">
    <location>
        <position position="1"/>
    </location>
</feature>
<evidence type="ECO:0000313" key="1">
    <source>
        <dbReference type="EMBL" id="KGO85397.1"/>
    </source>
</evidence>
<name>A0A0A2LYD3_9FLAO</name>
<dbReference type="eggNOG" id="ENOG502ZTMB">
    <property type="taxonomic scope" value="Bacteria"/>
</dbReference>
<accession>A0A0A2LYD3</accession>
<gene>
    <name evidence="1" type="ORF">Q764_14130</name>
</gene>
<dbReference type="AlphaFoldDB" id="A0A0A2LYD3"/>
<dbReference type="STRING" id="1121899.GCA_000430025_02689"/>
<organism evidence="1 2">
    <name type="scientific">Flavobacterium suncheonense GH29-5 = DSM 17707</name>
    <dbReference type="NCBI Taxonomy" id="1121899"/>
    <lineage>
        <taxon>Bacteria</taxon>
        <taxon>Pseudomonadati</taxon>
        <taxon>Bacteroidota</taxon>
        <taxon>Flavobacteriia</taxon>
        <taxon>Flavobacteriales</taxon>
        <taxon>Flavobacteriaceae</taxon>
        <taxon>Flavobacterium</taxon>
    </lineage>
</organism>
<dbReference type="Proteomes" id="UP000030121">
    <property type="component" value="Unassembled WGS sequence"/>
</dbReference>
<dbReference type="EMBL" id="JRLW01000048">
    <property type="protein sequence ID" value="KGO85397.1"/>
    <property type="molecule type" value="Genomic_DNA"/>
</dbReference>
<proteinExistence type="predicted"/>
<reference evidence="1 2" key="1">
    <citation type="submission" date="2013-09" db="EMBL/GenBank/DDBJ databases">
        <authorList>
            <person name="Zeng Z."/>
            <person name="Chen C."/>
        </authorList>
    </citation>
    <scope>NUCLEOTIDE SEQUENCE [LARGE SCALE GENOMIC DNA]</scope>
    <source>
        <strain evidence="1 2">GH29-5</strain>
    </source>
</reference>
<comment type="caution">
    <text evidence="1">The sequence shown here is derived from an EMBL/GenBank/DDBJ whole genome shotgun (WGS) entry which is preliminary data.</text>
</comment>
<protein>
    <submittedName>
        <fullName evidence="1">Uncharacterized protein</fullName>
    </submittedName>
</protein>
<dbReference type="RefSeq" id="WP_035745137.1">
    <property type="nucleotide sequence ID" value="NZ_JRLW01000048.1"/>
</dbReference>